<feature type="domain" description="Thioredoxin" evidence="2">
    <location>
        <begin position="18"/>
        <end position="137"/>
    </location>
</feature>
<dbReference type="CDD" id="cd02947">
    <property type="entry name" value="TRX_family"/>
    <property type="match status" value="1"/>
</dbReference>
<comment type="caution">
    <text evidence="3">The sequence shown here is derived from an EMBL/GenBank/DDBJ whole genome shotgun (WGS) entry which is preliminary data.</text>
</comment>
<dbReference type="InterPro" id="IPR013766">
    <property type="entry name" value="Thioredoxin_domain"/>
</dbReference>
<feature type="transmembrane region" description="Helical" evidence="1">
    <location>
        <begin position="6"/>
        <end position="24"/>
    </location>
</feature>
<dbReference type="SUPFAM" id="SSF52833">
    <property type="entry name" value="Thioredoxin-like"/>
    <property type="match status" value="1"/>
</dbReference>
<evidence type="ECO:0000256" key="1">
    <source>
        <dbReference type="SAM" id="Phobius"/>
    </source>
</evidence>
<keyword evidence="1" id="KW-0472">Membrane</keyword>
<reference evidence="3 4" key="1">
    <citation type="submission" date="2019-07" db="EMBL/GenBank/DDBJ databases">
        <title>Quadrisphaera sp. strain DD2A genome sequencing and assembly.</title>
        <authorList>
            <person name="Kim I."/>
        </authorList>
    </citation>
    <scope>NUCLEOTIDE SEQUENCE [LARGE SCALE GENOMIC DNA]</scope>
    <source>
        <strain evidence="3 4">DD2A</strain>
    </source>
</reference>
<gene>
    <name evidence="3" type="ORF">FMM08_17135</name>
</gene>
<dbReference type="PROSITE" id="PS51352">
    <property type="entry name" value="THIOREDOXIN_2"/>
    <property type="match status" value="1"/>
</dbReference>
<dbReference type="EMBL" id="VKAC01000011">
    <property type="protein sequence ID" value="TXR52840.1"/>
    <property type="molecule type" value="Genomic_DNA"/>
</dbReference>
<name>A0A5C8Z7E4_9ACTN</name>
<evidence type="ECO:0000313" key="4">
    <source>
        <dbReference type="Proteomes" id="UP000321234"/>
    </source>
</evidence>
<accession>A0A5C8Z7E4</accession>
<protein>
    <submittedName>
        <fullName evidence="3">Thioredoxin family protein</fullName>
    </submittedName>
</protein>
<dbReference type="InterPro" id="IPR036249">
    <property type="entry name" value="Thioredoxin-like_sf"/>
</dbReference>
<organism evidence="3 4">
    <name type="scientific">Quadrisphaera setariae</name>
    <dbReference type="NCBI Taxonomy" id="2593304"/>
    <lineage>
        <taxon>Bacteria</taxon>
        <taxon>Bacillati</taxon>
        <taxon>Actinomycetota</taxon>
        <taxon>Actinomycetes</taxon>
        <taxon>Kineosporiales</taxon>
        <taxon>Kineosporiaceae</taxon>
        <taxon>Quadrisphaera</taxon>
    </lineage>
</organism>
<dbReference type="Pfam" id="PF00085">
    <property type="entry name" value="Thioredoxin"/>
    <property type="match status" value="1"/>
</dbReference>
<keyword evidence="1" id="KW-0812">Transmembrane</keyword>
<keyword evidence="4" id="KW-1185">Reference proteome</keyword>
<dbReference type="Proteomes" id="UP000321234">
    <property type="component" value="Unassembled WGS sequence"/>
</dbReference>
<sequence>MPAGSAVTVLLAVVVVTLLLGSVLRSRSGRARSGAGDADGLAPAAAFGARATLVQFSTPTCARCPATARQLDRIAEQHPGVAHLEIDLTERPELASRFDVTQTPTVLVVDADRAVRTRFGGPPRPADVSTSLTAVLEEVARA</sequence>
<dbReference type="OrthoDB" id="1495530at2"/>
<evidence type="ECO:0000313" key="3">
    <source>
        <dbReference type="EMBL" id="TXR52840.1"/>
    </source>
</evidence>
<proteinExistence type="predicted"/>
<dbReference type="AlphaFoldDB" id="A0A5C8Z7E4"/>
<dbReference type="Gene3D" id="3.40.30.10">
    <property type="entry name" value="Glutaredoxin"/>
    <property type="match status" value="1"/>
</dbReference>
<keyword evidence="1" id="KW-1133">Transmembrane helix</keyword>
<dbReference type="RefSeq" id="WP_147927607.1">
    <property type="nucleotide sequence ID" value="NZ_VKAC01000011.1"/>
</dbReference>
<evidence type="ECO:0000259" key="2">
    <source>
        <dbReference type="PROSITE" id="PS51352"/>
    </source>
</evidence>